<reference evidence="5" key="2">
    <citation type="submission" date="2022-01" db="EMBL/GenBank/DDBJ databases">
        <authorList>
            <person name="Hirooka S."/>
            <person name="Miyagishima S.Y."/>
        </authorList>
    </citation>
    <scope>NUCLEOTIDE SEQUENCE</scope>
    <source>
        <strain evidence="5">NBRC 102759</strain>
    </source>
</reference>
<gene>
    <name evidence="5" type="ORF">GpartN1_g2737.t1</name>
</gene>
<dbReference type="Proteomes" id="UP001061958">
    <property type="component" value="Unassembled WGS sequence"/>
</dbReference>
<dbReference type="PANTHER" id="PTHR11242:SF0">
    <property type="entry name" value="TPR_REGION DOMAIN-CONTAINING PROTEIN"/>
    <property type="match status" value="1"/>
</dbReference>
<evidence type="ECO:0000256" key="2">
    <source>
        <dbReference type="ARBA" id="ARBA00022803"/>
    </source>
</evidence>
<dbReference type="AlphaFoldDB" id="A0A9C7UPU4"/>
<evidence type="ECO:0000313" key="6">
    <source>
        <dbReference type="Proteomes" id="UP001061958"/>
    </source>
</evidence>
<sequence>MPKFDESRHSEDSSQEEELPLNPTSSEKVKLASKHKEQGTRFLVEGNLEKALVELDRAFVFVFSPREEWELLYSNEDRQIINHFKIPCHLNRGLCKWKLGKLEDALWDFDEALRLDPTNIKAFYRRGSIYLQLVERELQKEENRDLWDPEKAEELLNRAKHDLGRARELLPGDSAIVGSLHACRLQEQKLLAAIREYRQQQRKIFSFAFKKLEEENKKEDISEEDLPKLEKISLDAS</sequence>
<accession>A0A9C7UPU4</accession>
<feature type="compositionally biased region" description="Basic and acidic residues" evidence="4">
    <location>
        <begin position="1"/>
        <end position="12"/>
    </location>
</feature>
<keyword evidence="6" id="KW-1185">Reference proteome</keyword>
<evidence type="ECO:0000256" key="4">
    <source>
        <dbReference type="SAM" id="MobiDB-lite"/>
    </source>
</evidence>
<dbReference type="PROSITE" id="PS50005">
    <property type="entry name" value="TPR"/>
    <property type="match status" value="1"/>
</dbReference>
<dbReference type="Gene3D" id="1.25.40.10">
    <property type="entry name" value="Tetratricopeptide repeat domain"/>
    <property type="match status" value="1"/>
</dbReference>
<proteinExistence type="predicted"/>
<dbReference type="PANTHER" id="PTHR11242">
    <property type="entry name" value="ARYL HYDROCARBON RECEPTOR INTERACTING PROTEIN RELATED"/>
    <property type="match status" value="1"/>
</dbReference>
<keyword evidence="2 3" id="KW-0802">TPR repeat</keyword>
<dbReference type="Pfam" id="PF13414">
    <property type="entry name" value="TPR_11"/>
    <property type="match status" value="1"/>
</dbReference>
<dbReference type="SMART" id="SM00028">
    <property type="entry name" value="TPR"/>
    <property type="match status" value="1"/>
</dbReference>
<organism evidence="5 6">
    <name type="scientific">Galdieria partita</name>
    <dbReference type="NCBI Taxonomy" id="83374"/>
    <lineage>
        <taxon>Eukaryota</taxon>
        <taxon>Rhodophyta</taxon>
        <taxon>Bangiophyceae</taxon>
        <taxon>Galdieriales</taxon>
        <taxon>Galdieriaceae</taxon>
        <taxon>Galdieria</taxon>
    </lineage>
</organism>
<comment type="caution">
    <text evidence="5">The sequence shown here is derived from an EMBL/GenBank/DDBJ whole genome shotgun (WGS) entry which is preliminary data.</text>
</comment>
<dbReference type="InterPro" id="IPR039663">
    <property type="entry name" value="AIP/AIPL1/TTC9"/>
</dbReference>
<reference evidence="5" key="1">
    <citation type="journal article" date="2022" name="Proc. Natl. Acad. Sci. U.S.A.">
        <title>Life cycle and functional genomics of the unicellular red alga Galdieria for elucidating algal and plant evolution and industrial use.</title>
        <authorList>
            <person name="Hirooka S."/>
            <person name="Itabashi T."/>
            <person name="Ichinose T.M."/>
            <person name="Onuma R."/>
            <person name="Fujiwara T."/>
            <person name="Yamashita S."/>
            <person name="Jong L.W."/>
            <person name="Tomita R."/>
            <person name="Iwane A.H."/>
            <person name="Miyagishima S.Y."/>
        </authorList>
    </citation>
    <scope>NUCLEOTIDE SEQUENCE</scope>
    <source>
        <strain evidence="5">NBRC 102759</strain>
    </source>
</reference>
<dbReference type="InterPro" id="IPR011990">
    <property type="entry name" value="TPR-like_helical_dom_sf"/>
</dbReference>
<evidence type="ECO:0000256" key="1">
    <source>
        <dbReference type="ARBA" id="ARBA00022737"/>
    </source>
</evidence>
<keyword evidence="1" id="KW-0677">Repeat</keyword>
<feature type="repeat" description="TPR" evidence="3">
    <location>
        <begin position="86"/>
        <end position="119"/>
    </location>
</feature>
<name>A0A9C7UPU4_9RHOD</name>
<dbReference type="EMBL" id="BQMJ01000019">
    <property type="protein sequence ID" value="GJQ10946.1"/>
    <property type="molecule type" value="Genomic_DNA"/>
</dbReference>
<protein>
    <recommendedName>
        <fullName evidence="7">Tetratricopeptide repeat protein</fullName>
    </recommendedName>
</protein>
<evidence type="ECO:0000256" key="3">
    <source>
        <dbReference type="PROSITE-ProRule" id="PRU00339"/>
    </source>
</evidence>
<feature type="region of interest" description="Disordered" evidence="4">
    <location>
        <begin position="1"/>
        <end position="29"/>
    </location>
</feature>
<dbReference type="InterPro" id="IPR019734">
    <property type="entry name" value="TPR_rpt"/>
</dbReference>
<evidence type="ECO:0008006" key="7">
    <source>
        <dbReference type="Google" id="ProtNLM"/>
    </source>
</evidence>
<evidence type="ECO:0000313" key="5">
    <source>
        <dbReference type="EMBL" id="GJQ10946.1"/>
    </source>
</evidence>
<dbReference type="SUPFAM" id="SSF48452">
    <property type="entry name" value="TPR-like"/>
    <property type="match status" value="1"/>
</dbReference>
<dbReference type="OrthoDB" id="433738at2759"/>